<feature type="non-terminal residue" evidence="3">
    <location>
        <position position="950"/>
    </location>
</feature>
<dbReference type="InterPro" id="IPR028994">
    <property type="entry name" value="Integrin_alpha_N"/>
</dbReference>
<accession>A0A381VU63</accession>
<dbReference type="PANTHER" id="PTHR44103">
    <property type="entry name" value="PROPROTEIN CONVERTASE P"/>
    <property type="match status" value="1"/>
</dbReference>
<sequence>MLLVSLGVSKTYAQDPFVVDTAISAVLPQSLVNSISLADMDNDGITDLILSGYDTSRFGLFMDIMAGQEDGSLDTASQWYKVTYSDTIAEFFGGIGNIDLADYNRDGWLDLYLNGSANSSLFINNGTTGALNQSTNLAGGFLTYSNGSWGDINMDGAPDLFIMAVIEGQDIILNSLQLNDNGDFSEDPTTIFPELTNGGSAWGDYDNDGDPDIVIGGQTANPVSSVTRFYQNEPIGRLIEDTNQDLIGLKGGAYCFADLDGDGDLDLIMSGWNVFEGLITRIYVNEPLGTFSLADEQLDFGVVYGTIDAVDFNLDGKKDLVIAGADSATNAAGYVTSLSGQIFLNDGDLSFTRIKTIPGARTARFGDLNQDLVPDLVVNGTTQIGNGDSTFCRIYINSTAESNQPPQPPTALTAFAVSTRAVFTWGYGSDDHDDPGSISYNLRIGSSPGGNGLLSSSIPMHINNVGPLLVREFNEIPHGDYYWSVQSVDAAGGRSDWSNEESLFIARLVPSTQSLPGVYFSTAGWGDYNEDNLLDLALTGITFSGGSITNMFQNDGGLLNQDLVQNIQAVFGGHLSLVDYTNDGHLDLSLSGFQIINFQPFPATVFYKWDNGVYIQDHQDGVTYDLYGYTMGYNGGSNNHSWGDYDNDGDFDLVAGGVDFYGSRHLKVFRNDGGSLVQDLTQTDLVPLFPCMVHWCDMNRDGFLDLVTVGADSNGTLFTQVYVNGPNYELDKSMMLFKGDIGVTAGAFDFGDYNSDGYIDFAITGKNSQNNLVTYIIRNYGAQIEAEIVGLNGIFSGRPAWGDYDNDGDLDLIVSGFSNVDGSDPVTIVYQQNNGSFFEDTSLDLNGVGFSFSDWGDYDGDGDLDLFLAGFKANEDVMAQVYDNLEGIENANKAPNTPYGLNDSSISGDQITLKWEAPVDPENDGGGFTPQEGLLYQLQVGGYTDSTENE</sequence>
<evidence type="ECO:0000259" key="2">
    <source>
        <dbReference type="PROSITE" id="PS50853"/>
    </source>
</evidence>
<evidence type="ECO:0000313" key="3">
    <source>
        <dbReference type="EMBL" id="SVA43103.1"/>
    </source>
</evidence>
<reference evidence="3" key="1">
    <citation type="submission" date="2018-05" db="EMBL/GenBank/DDBJ databases">
        <authorList>
            <person name="Lanie J.A."/>
            <person name="Ng W.-L."/>
            <person name="Kazmierczak K.M."/>
            <person name="Andrzejewski T.M."/>
            <person name="Davidsen T.M."/>
            <person name="Wayne K.J."/>
            <person name="Tettelin H."/>
            <person name="Glass J.I."/>
            <person name="Rusch D."/>
            <person name="Podicherti R."/>
            <person name="Tsui H.-C.T."/>
            <person name="Winkler M.E."/>
        </authorList>
    </citation>
    <scope>NUCLEOTIDE SEQUENCE</scope>
</reference>
<dbReference type="InterPro" id="IPR013517">
    <property type="entry name" value="FG-GAP"/>
</dbReference>
<organism evidence="3">
    <name type="scientific">marine metagenome</name>
    <dbReference type="NCBI Taxonomy" id="408172"/>
    <lineage>
        <taxon>unclassified sequences</taxon>
        <taxon>metagenomes</taxon>
        <taxon>ecological metagenomes</taxon>
    </lineage>
</organism>
<feature type="domain" description="Fibronectin type-III" evidence="2">
    <location>
        <begin position="405"/>
        <end position="511"/>
    </location>
</feature>
<name>A0A381VU63_9ZZZZ</name>
<dbReference type="Gene3D" id="2.130.10.130">
    <property type="entry name" value="Integrin alpha, N-terminal"/>
    <property type="match status" value="3"/>
</dbReference>
<dbReference type="PANTHER" id="PTHR44103:SF1">
    <property type="entry name" value="PROPROTEIN CONVERTASE P"/>
    <property type="match status" value="1"/>
</dbReference>
<dbReference type="EMBL" id="UINC01009618">
    <property type="protein sequence ID" value="SVA43103.1"/>
    <property type="molecule type" value="Genomic_DNA"/>
</dbReference>
<keyword evidence="1" id="KW-0732">Signal</keyword>
<dbReference type="Gene3D" id="2.60.40.10">
    <property type="entry name" value="Immunoglobulins"/>
    <property type="match status" value="1"/>
</dbReference>
<dbReference type="InterPro" id="IPR003961">
    <property type="entry name" value="FN3_dom"/>
</dbReference>
<dbReference type="Pfam" id="PF13517">
    <property type="entry name" value="FG-GAP_3"/>
    <property type="match status" value="4"/>
</dbReference>
<gene>
    <name evidence="3" type="ORF">METZ01_LOCUS95957</name>
</gene>
<dbReference type="InterPro" id="IPR013783">
    <property type="entry name" value="Ig-like_fold"/>
</dbReference>
<protein>
    <recommendedName>
        <fullName evidence="2">Fibronectin type-III domain-containing protein</fullName>
    </recommendedName>
</protein>
<proteinExistence type="predicted"/>
<dbReference type="SUPFAM" id="SSF69318">
    <property type="entry name" value="Integrin alpha N-terminal domain"/>
    <property type="match status" value="3"/>
</dbReference>
<evidence type="ECO:0000256" key="1">
    <source>
        <dbReference type="ARBA" id="ARBA00022729"/>
    </source>
</evidence>
<dbReference type="AlphaFoldDB" id="A0A381VU63"/>
<dbReference type="PROSITE" id="PS50853">
    <property type="entry name" value="FN3"/>
    <property type="match status" value="1"/>
</dbReference>